<dbReference type="EMBL" id="KX349299">
    <property type="protein sequence ID" value="AOO13461.1"/>
    <property type="molecule type" value="Genomic_DNA"/>
</dbReference>
<dbReference type="Proteomes" id="UP000226173">
    <property type="component" value="Segment"/>
</dbReference>
<reference evidence="1 2" key="1">
    <citation type="journal article" date="2016" name="Environ. Microbiol.">
        <title>Genomic diversification of marine cyanophages into stable ecotypes.</title>
        <authorList>
            <person name="Marston M.F."/>
            <person name="Martiny J.B."/>
        </authorList>
    </citation>
    <scope>NUCLEOTIDE SEQUENCE [LARGE SCALE GENOMIC DNA]</scope>
    <source>
        <strain evidence="1">LIS_22_0610</strain>
    </source>
</reference>
<accession>A0A1D7SID9</accession>
<sequence>MKDYVCVATWDPIFEMMRYRWVHKSEKDPVQFVKNLNPEQEVL</sequence>
<proteinExistence type="predicted"/>
<organism evidence="1 2">
    <name type="scientific">Cyanophage S-RIM14</name>
    <dbReference type="NCBI Taxonomy" id="1278423"/>
    <lineage>
        <taxon>Viruses</taxon>
        <taxon>Duplodnaviria</taxon>
        <taxon>Heunggongvirae</taxon>
        <taxon>Uroviricota</taxon>
        <taxon>Caudoviricetes</taxon>
        <taxon>Pantevenvirales</taxon>
        <taxon>Kyanoviridae</taxon>
        <taxon>Ahtivirus</taxon>
        <taxon>Ahtivirus sagseatwo</taxon>
    </lineage>
</organism>
<protein>
    <submittedName>
        <fullName evidence="1">Uncharacterized protein</fullName>
    </submittedName>
</protein>
<evidence type="ECO:0000313" key="2">
    <source>
        <dbReference type="Proteomes" id="UP000226173"/>
    </source>
</evidence>
<gene>
    <name evidence="1" type="ORF">LIS110610_131</name>
</gene>
<name>A0A1D7SID9_9CAUD</name>
<evidence type="ECO:0000313" key="1">
    <source>
        <dbReference type="EMBL" id="AOO13461.1"/>
    </source>
</evidence>